<name>A0ABS0MUU4_PSELU</name>
<gene>
    <name evidence="1" type="ORF">I5Q09_17675</name>
</gene>
<dbReference type="RefSeq" id="WP_197872920.1">
    <property type="nucleotide sequence ID" value="NZ_JADTXM010000012.1"/>
</dbReference>
<evidence type="ECO:0000313" key="1">
    <source>
        <dbReference type="EMBL" id="MBH3440515.1"/>
    </source>
</evidence>
<proteinExistence type="predicted"/>
<dbReference type="Proteomes" id="UP000638986">
    <property type="component" value="Unassembled WGS sequence"/>
</dbReference>
<reference evidence="1 2" key="1">
    <citation type="submission" date="2020-11" db="EMBL/GenBank/DDBJ databases">
        <title>Enhanced detection system for hospital associated transmission using whole genome sequencing surveillance.</title>
        <authorList>
            <person name="Harrison L.H."/>
            <person name="Van Tyne D."/>
            <person name="Marsh J.W."/>
            <person name="Griffith M.P."/>
            <person name="Snyder D.J."/>
            <person name="Cooper V.S."/>
            <person name="Mustapha M."/>
        </authorList>
    </citation>
    <scope>NUCLEOTIDE SEQUENCE [LARGE SCALE GENOMIC DNA]</scope>
    <source>
        <strain evidence="1 2">PSB00013</strain>
    </source>
</reference>
<sequence length="76" mass="8326">MKVNVETVEIREGKGRTSVWISGSQGGWSTQQVLCDVYEVSGVLVLMSPLNNKPMAVVADRHGLADWVQKETGVRP</sequence>
<organism evidence="1 2">
    <name type="scientific">Pseudomonas luteola</name>
    <dbReference type="NCBI Taxonomy" id="47886"/>
    <lineage>
        <taxon>Bacteria</taxon>
        <taxon>Pseudomonadati</taxon>
        <taxon>Pseudomonadota</taxon>
        <taxon>Gammaproteobacteria</taxon>
        <taxon>Pseudomonadales</taxon>
        <taxon>Pseudomonadaceae</taxon>
        <taxon>Pseudomonas</taxon>
    </lineage>
</organism>
<dbReference type="EMBL" id="JADTXM010000012">
    <property type="protein sequence ID" value="MBH3440515.1"/>
    <property type="molecule type" value="Genomic_DNA"/>
</dbReference>
<evidence type="ECO:0000313" key="2">
    <source>
        <dbReference type="Proteomes" id="UP000638986"/>
    </source>
</evidence>
<comment type="caution">
    <text evidence="1">The sequence shown here is derived from an EMBL/GenBank/DDBJ whole genome shotgun (WGS) entry which is preliminary data.</text>
</comment>
<accession>A0ABS0MUU4</accession>
<protein>
    <submittedName>
        <fullName evidence="1">Uncharacterized protein</fullName>
    </submittedName>
</protein>